<dbReference type="CDD" id="cd02395">
    <property type="entry name" value="KH-I_BBP"/>
    <property type="match status" value="1"/>
</dbReference>
<dbReference type="InParanoid" id="A0A2P6NG93"/>
<evidence type="ECO:0000259" key="8">
    <source>
        <dbReference type="SMART" id="SM00322"/>
    </source>
</evidence>
<keyword evidence="2 6" id="KW-0863">Zinc-finger</keyword>
<dbReference type="GO" id="GO:0000398">
    <property type="term" value="P:mRNA splicing, via spliceosome"/>
    <property type="evidence" value="ECO:0007669"/>
    <property type="project" value="UniProtKB-UniRule"/>
</dbReference>
<organism evidence="9 10">
    <name type="scientific">Planoprotostelium fungivorum</name>
    <dbReference type="NCBI Taxonomy" id="1890364"/>
    <lineage>
        <taxon>Eukaryota</taxon>
        <taxon>Amoebozoa</taxon>
        <taxon>Evosea</taxon>
        <taxon>Variosea</taxon>
        <taxon>Cavosteliida</taxon>
        <taxon>Cavosteliaceae</taxon>
        <taxon>Planoprotostelium</taxon>
    </lineage>
</organism>
<evidence type="ECO:0000313" key="9">
    <source>
        <dbReference type="EMBL" id="PRP82987.1"/>
    </source>
</evidence>
<dbReference type="GO" id="GO:0008270">
    <property type="term" value="F:zinc ion binding"/>
    <property type="evidence" value="ECO:0007669"/>
    <property type="project" value="UniProtKB-UniRule"/>
</dbReference>
<feature type="compositionally biased region" description="Low complexity" evidence="7">
    <location>
        <begin position="377"/>
        <end position="388"/>
    </location>
</feature>
<keyword evidence="6" id="KW-0507">mRNA processing</keyword>
<dbReference type="InterPro" id="IPR036612">
    <property type="entry name" value="KH_dom_type_1_sf"/>
</dbReference>
<evidence type="ECO:0000256" key="4">
    <source>
        <dbReference type="ARBA" id="ARBA00022884"/>
    </source>
</evidence>
<keyword evidence="6" id="KW-0539">Nucleus</keyword>
<dbReference type="InterPro" id="IPR055256">
    <property type="entry name" value="KH_1_KHDC4/BBP-like"/>
</dbReference>
<keyword evidence="10" id="KW-1185">Reference proteome</keyword>
<dbReference type="GO" id="GO:0003729">
    <property type="term" value="F:mRNA binding"/>
    <property type="evidence" value="ECO:0007669"/>
    <property type="project" value="TreeGrafter"/>
</dbReference>
<sequence>MGREGEVHAVYIATGEPKRGRKRTRSRWGHTVTDYLAPTSSLSQIPKFVPSEMTIEQQEAISIRIRIDEITRKLATSDLDVDYTSDRSPSPEPVYDKDGKRFNTREQRAREKISLERHELVVIASRMSPTFRPPQDYQPIFVKKTRKIPVPVEKYPTYNFIGLIIGPRGNTQKRMEKETGVKISLRGKGSVKEGKGKKYNPSEEEPLHVFLIGDNDIQLEKAATLINDLLVPVDDSKNEHKTRQLQELAKINGTLRGDRTWGFAGADEVSYDPANVKCSICGEASHPAADCPLRGRAAGNFAPKPPAAIDDEYQKFLSEIGEKPAGDKMNDHYKEFLATIKNEKGPGGPEAPVAPWAQGSQRPPAPQAPWQAGGGAADPAAPAPWAQGGHHGAPPPAHGAPAPWQQHQQGYPPQYPPQQYGYPQQGYPPGQYGYY</sequence>
<evidence type="ECO:0000256" key="3">
    <source>
        <dbReference type="ARBA" id="ARBA00022833"/>
    </source>
</evidence>
<comment type="function">
    <text evidence="6">Necessary for the splicing of pre-mRNA. Has a role in the recognition of the branch site (5'-UACUAAC-3'), the pyrimidine tract and the 3'-splice site at the 3'-end of introns.</text>
</comment>
<accession>A0A2P6NG93</accession>
<evidence type="ECO:0000256" key="5">
    <source>
        <dbReference type="PROSITE-ProRule" id="PRU00117"/>
    </source>
</evidence>
<dbReference type="PANTHER" id="PTHR11208:SF45">
    <property type="entry name" value="SPLICING FACTOR 1"/>
    <property type="match status" value="1"/>
</dbReference>
<evidence type="ECO:0000256" key="7">
    <source>
        <dbReference type="SAM" id="MobiDB-lite"/>
    </source>
</evidence>
<dbReference type="InterPro" id="IPR032570">
    <property type="entry name" value="SF1-HH"/>
</dbReference>
<dbReference type="InterPro" id="IPR045071">
    <property type="entry name" value="BBP-like"/>
</dbReference>
<keyword evidence="6" id="KW-0508">mRNA splicing</keyword>
<gene>
    <name evidence="9" type="ORF">PROFUN_09938</name>
</gene>
<dbReference type="SMART" id="SM00322">
    <property type="entry name" value="KH"/>
    <property type="match status" value="1"/>
</dbReference>
<feature type="domain" description="K Homology" evidence="8">
    <location>
        <begin position="142"/>
        <end position="231"/>
    </location>
</feature>
<dbReference type="SUPFAM" id="SSF54791">
    <property type="entry name" value="Eukaryotic type KH-domain (KH-domain type I)"/>
    <property type="match status" value="1"/>
</dbReference>
<keyword evidence="1 6" id="KW-0479">Metal-binding</keyword>
<dbReference type="Gene3D" id="6.10.140.1790">
    <property type="match status" value="1"/>
</dbReference>
<keyword evidence="4 5" id="KW-0694">RNA-binding</keyword>
<evidence type="ECO:0000256" key="6">
    <source>
        <dbReference type="RuleBase" id="RU367126"/>
    </source>
</evidence>
<comment type="similarity">
    <text evidence="6">Belongs to the BBP/SF1 family.</text>
</comment>
<dbReference type="GO" id="GO:0048024">
    <property type="term" value="P:regulation of mRNA splicing, via spliceosome"/>
    <property type="evidence" value="ECO:0007669"/>
    <property type="project" value="TreeGrafter"/>
</dbReference>
<comment type="subcellular location">
    <subcellularLocation>
        <location evidence="6">Nucleus</location>
    </subcellularLocation>
</comment>
<keyword evidence="6" id="KW-0747">Spliceosome</keyword>
<evidence type="ECO:0000313" key="10">
    <source>
        <dbReference type="Proteomes" id="UP000241769"/>
    </source>
</evidence>
<protein>
    <recommendedName>
        <fullName evidence="6">Branchpoint-bridging protein</fullName>
    </recommendedName>
</protein>
<dbReference type="InterPro" id="IPR047086">
    <property type="entry name" value="SF1-HH_sf"/>
</dbReference>
<dbReference type="AlphaFoldDB" id="A0A2P6NG93"/>
<feature type="region of interest" description="Disordered" evidence="7">
    <location>
        <begin position="341"/>
        <end position="435"/>
    </location>
</feature>
<evidence type="ECO:0000256" key="2">
    <source>
        <dbReference type="ARBA" id="ARBA00022771"/>
    </source>
</evidence>
<dbReference type="OrthoDB" id="6777263at2759"/>
<reference evidence="9 10" key="1">
    <citation type="journal article" date="2018" name="Genome Biol. Evol.">
        <title>Multiple Roots of Fruiting Body Formation in Amoebozoa.</title>
        <authorList>
            <person name="Hillmann F."/>
            <person name="Forbes G."/>
            <person name="Novohradska S."/>
            <person name="Ferling I."/>
            <person name="Riege K."/>
            <person name="Groth M."/>
            <person name="Westermann M."/>
            <person name="Marz M."/>
            <person name="Spaller T."/>
            <person name="Winckler T."/>
            <person name="Schaap P."/>
            <person name="Glockner G."/>
        </authorList>
    </citation>
    <scope>NUCLEOTIDE SEQUENCE [LARGE SCALE GENOMIC DNA]</scope>
    <source>
        <strain evidence="9 10">Jena</strain>
    </source>
</reference>
<proteinExistence type="inferred from homology"/>
<dbReference type="Pfam" id="PF16275">
    <property type="entry name" value="SF1-HH"/>
    <property type="match status" value="1"/>
</dbReference>
<keyword evidence="3 6" id="KW-0862">Zinc</keyword>
<dbReference type="Pfam" id="PF22675">
    <property type="entry name" value="KH-I_KHDC4-BBP"/>
    <property type="match status" value="1"/>
</dbReference>
<evidence type="ECO:0000256" key="1">
    <source>
        <dbReference type="ARBA" id="ARBA00022723"/>
    </source>
</evidence>
<comment type="caution">
    <text evidence="9">The sequence shown here is derived from an EMBL/GenBank/DDBJ whole genome shotgun (WGS) entry which is preliminary data.</text>
</comment>
<dbReference type="PANTHER" id="PTHR11208">
    <property type="entry name" value="RNA-BINDING PROTEIN RELATED"/>
    <property type="match status" value="1"/>
</dbReference>
<dbReference type="InterPro" id="IPR004087">
    <property type="entry name" value="KH_dom"/>
</dbReference>
<dbReference type="Proteomes" id="UP000241769">
    <property type="component" value="Unassembled WGS sequence"/>
</dbReference>
<feature type="compositionally biased region" description="Low complexity" evidence="7">
    <location>
        <begin position="399"/>
        <end position="435"/>
    </location>
</feature>
<dbReference type="PROSITE" id="PS50084">
    <property type="entry name" value="KH_TYPE_1"/>
    <property type="match status" value="1"/>
</dbReference>
<dbReference type="FunCoup" id="A0A2P6NG93">
    <property type="interactions" value="85"/>
</dbReference>
<dbReference type="Gene3D" id="3.30.1370.10">
    <property type="entry name" value="K Homology domain, type 1"/>
    <property type="match status" value="1"/>
</dbReference>
<dbReference type="GO" id="GO:0005681">
    <property type="term" value="C:spliceosomal complex"/>
    <property type="evidence" value="ECO:0007669"/>
    <property type="project" value="UniProtKB-KW"/>
</dbReference>
<dbReference type="EMBL" id="MDYQ01000092">
    <property type="protein sequence ID" value="PRP82987.1"/>
    <property type="molecule type" value="Genomic_DNA"/>
</dbReference>
<dbReference type="STRING" id="1890364.A0A2P6NG93"/>
<name>A0A2P6NG93_9EUKA</name>
<dbReference type="GO" id="GO:0045131">
    <property type="term" value="F:pre-mRNA branch point binding"/>
    <property type="evidence" value="ECO:0007669"/>
    <property type="project" value="UniProtKB-UniRule"/>
</dbReference>